<reference evidence="1" key="1">
    <citation type="submission" date="2020-12" db="EMBL/GenBank/DDBJ databases">
        <title>Bacterial taxonomy.</title>
        <authorList>
            <person name="Pan X."/>
        </authorList>
    </citation>
    <scope>NUCLEOTIDE SEQUENCE</scope>
    <source>
        <strain evidence="1">B2012</strain>
    </source>
</reference>
<comment type="caution">
    <text evidence="1">The sequence shown here is derived from an EMBL/GenBank/DDBJ whole genome shotgun (WGS) entry which is preliminary data.</text>
</comment>
<protein>
    <recommendedName>
        <fullName evidence="3">Sarcosine oxidase subunit gamma</fullName>
    </recommendedName>
</protein>
<evidence type="ECO:0000313" key="2">
    <source>
        <dbReference type="Proteomes" id="UP000609531"/>
    </source>
</evidence>
<proteinExistence type="predicted"/>
<dbReference type="InterPro" id="IPR007375">
    <property type="entry name" value="SoxG"/>
</dbReference>
<evidence type="ECO:0000313" key="1">
    <source>
        <dbReference type="EMBL" id="MBJ3775817.1"/>
    </source>
</evidence>
<dbReference type="InterPro" id="IPR027266">
    <property type="entry name" value="TrmE/GcvT-like"/>
</dbReference>
<dbReference type="AlphaFoldDB" id="A0A934IL53"/>
<organism evidence="1 2">
    <name type="scientific">Acuticoccus mangrovi</name>
    <dbReference type="NCBI Taxonomy" id="2796142"/>
    <lineage>
        <taxon>Bacteria</taxon>
        <taxon>Pseudomonadati</taxon>
        <taxon>Pseudomonadota</taxon>
        <taxon>Alphaproteobacteria</taxon>
        <taxon>Hyphomicrobiales</taxon>
        <taxon>Amorphaceae</taxon>
        <taxon>Acuticoccus</taxon>
    </lineage>
</organism>
<dbReference type="EMBL" id="JAEKJA010000006">
    <property type="protein sequence ID" value="MBJ3775817.1"/>
    <property type="molecule type" value="Genomic_DNA"/>
</dbReference>
<accession>A0A934IL53</accession>
<dbReference type="SUPFAM" id="SSF103025">
    <property type="entry name" value="Folate-binding domain"/>
    <property type="match status" value="1"/>
</dbReference>
<dbReference type="Gene3D" id="3.30.1360.120">
    <property type="entry name" value="Probable tRNA modification gtpase trme, domain 1"/>
    <property type="match status" value="1"/>
</dbReference>
<gene>
    <name evidence="1" type="ORF">JCR33_08980</name>
</gene>
<sequence length="184" mass="19350">MSERMARPLDGHAFRPAPRIAVTERPIASLVQVAAFPGMVEMVNAALATLSLPPLPAPTRATPFAGGVVMDAGPARALVESERPLFAALDDAVPKDAGTVTDLSHGRICVSVAGPRAAWVLAKGVAVDLHDSAFPVDATAWTTLDHMGVVLRRSAPEAFDLYPYRGFGRSLAAWLETAAAEDGR</sequence>
<dbReference type="RefSeq" id="WP_198881714.1">
    <property type="nucleotide sequence ID" value="NZ_JAEKJA010000006.1"/>
</dbReference>
<evidence type="ECO:0008006" key="3">
    <source>
        <dbReference type="Google" id="ProtNLM"/>
    </source>
</evidence>
<keyword evidence="2" id="KW-1185">Reference proteome</keyword>
<dbReference type="Pfam" id="PF04268">
    <property type="entry name" value="SoxG"/>
    <property type="match status" value="1"/>
</dbReference>
<name>A0A934IL53_9HYPH</name>
<dbReference type="Gene3D" id="3.30.70.1520">
    <property type="entry name" value="Heterotetrameric sarcosine oxidase"/>
    <property type="match status" value="1"/>
</dbReference>
<dbReference type="Proteomes" id="UP000609531">
    <property type="component" value="Unassembled WGS sequence"/>
</dbReference>